<protein>
    <submittedName>
        <fullName evidence="1">Uncharacterized protein</fullName>
    </submittedName>
</protein>
<proteinExistence type="predicted"/>
<dbReference type="AlphaFoldDB" id="A0A8C4U9Q0"/>
<dbReference type="Ensembl" id="ENSFTIT00000006860.1">
    <property type="protein sequence ID" value="ENSFTIP00000006567.1"/>
    <property type="gene ID" value="ENSFTIG00000004514.1"/>
</dbReference>
<reference evidence="1" key="2">
    <citation type="submission" date="2025-09" db="UniProtKB">
        <authorList>
            <consortium name="Ensembl"/>
        </authorList>
    </citation>
    <scope>IDENTIFICATION</scope>
</reference>
<sequence>RLCRCVQGGLRGCVDSPPRGRLPASGAGFPSRQAVLLTVAGKQWSSAALPLQAITIFPCICPGLDASPPASTHELTIPNDVSKSKCFLSTCVCACVYT</sequence>
<dbReference type="Proteomes" id="UP000694562">
    <property type="component" value="Unplaced"/>
</dbReference>
<keyword evidence="2" id="KW-1185">Reference proteome</keyword>
<evidence type="ECO:0000313" key="1">
    <source>
        <dbReference type="Ensembl" id="ENSFTIP00000006567.1"/>
    </source>
</evidence>
<evidence type="ECO:0000313" key="2">
    <source>
        <dbReference type="Proteomes" id="UP000694562"/>
    </source>
</evidence>
<name>A0A8C4U9Q0_FALTI</name>
<reference evidence="1" key="1">
    <citation type="submission" date="2025-08" db="UniProtKB">
        <authorList>
            <consortium name="Ensembl"/>
        </authorList>
    </citation>
    <scope>IDENTIFICATION</scope>
</reference>
<accession>A0A8C4U9Q0</accession>
<organism evidence="1 2">
    <name type="scientific">Falco tinnunculus</name>
    <name type="common">Common kestrel</name>
    <dbReference type="NCBI Taxonomy" id="100819"/>
    <lineage>
        <taxon>Eukaryota</taxon>
        <taxon>Metazoa</taxon>
        <taxon>Chordata</taxon>
        <taxon>Craniata</taxon>
        <taxon>Vertebrata</taxon>
        <taxon>Euteleostomi</taxon>
        <taxon>Archelosauria</taxon>
        <taxon>Archosauria</taxon>
        <taxon>Dinosauria</taxon>
        <taxon>Saurischia</taxon>
        <taxon>Theropoda</taxon>
        <taxon>Coelurosauria</taxon>
        <taxon>Aves</taxon>
        <taxon>Neognathae</taxon>
        <taxon>Neoaves</taxon>
        <taxon>Telluraves</taxon>
        <taxon>Australaves</taxon>
        <taxon>Falconiformes</taxon>
        <taxon>Falconidae</taxon>
        <taxon>Falco</taxon>
    </lineage>
</organism>